<dbReference type="EMBL" id="NBNE01000240">
    <property type="protein sequence ID" value="OWZ21287.1"/>
    <property type="molecule type" value="Genomic_DNA"/>
</dbReference>
<sequence length="203" mass="23311">MYRWHTGMEYLDQTGEGINRAVHKHKAYLHTLQAFGWMCYQTTAASWCRSTPCGNVSYRALLTLRENVWIDDNCIAHGLALLQRVHKGVRNVNPIFSRFENKEEKLKDLNGDNPFEDKNKIVLLALHVGNNHWCGAVFDFRRDSRGITVFDTLQTAESKFYDECEELLNMSCEHSCISSGPQVRISEIHPVAALLFSPFWSAM</sequence>
<organism evidence="1 2">
    <name type="scientific">Phytophthora megakarya</name>
    <dbReference type="NCBI Taxonomy" id="4795"/>
    <lineage>
        <taxon>Eukaryota</taxon>
        <taxon>Sar</taxon>
        <taxon>Stramenopiles</taxon>
        <taxon>Oomycota</taxon>
        <taxon>Peronosporomycetes</taxon>
        <taxon>Peronosporales</taxon>
        <taxon>Peronosporaceae</taxon>
        <taxon>Phytophthora</taxon>
    </lineage>
</organism>
<dbReference type="SUPFAM" id="SSF54001">
    <property type="entry name" value="Cysteine proteinases"/>
    <property type="match status" value="1"/>
</dbReference>
<reference evidence="2" key="1">
    <citation type="submission" date="2017-03" db="EMBL/GenBank/DDBJ databases">
        <title>Phytopthora megakarya and P. palmivora, two closely related causual agents of cacao black pod achieved similar genome size and gene model numbers by different mechanisms.</title>
        <authorList>
            <person name="Ali S."/>
            <person name="Shao J."/>
            <person name="Larry D.J."/>
            <person name="Kronmiller B."/>
            <person name="Shen D."/>
            <person name="Strem M.D."/>
            <person name="Melnick R.L."/>
            <person name="Guiltinan M.J."/>
            <person name="Tyler B.M."/>
            <person name="Meinhardt L.W."/>
            <person name="Bailey B.A."/>
        </authorList>
    </citation>
    <scope>NUCLEOTIDE SEQUENCE [LARGE SCALE GENOMIC DNA]</scope>
    <source>
        <strain evidence="2">zdho120</strain>
    </source>
</reference>
<dbReference type="GO" id="GO:0006508">
    <property type="term" value="P:proteolysis"/>
    <property type="evidence" value="ECO:0007669"/>
    <property type="project" value="UniProtKB-KW"/>
</dbReference>
<proteinExistence type="predicted"/>
<dbReference type="InterPro" id="IPR038765">
    <property type="entry name" value="Papain-like_cys_pep_sf"/>
</dbReference>
<protein>
    <submittedName>
        <fullName evidence="1">Cysteine protease</fullName>
    </submittedName>
</protein>
<comment type="caution">
    <text evidence="1">The sequence shown here is derived from an EMBL/GenBank/DDBJ whole genome shotgun (WGS) entry which is preliminary data.</text>
</comment>
<dbReference type="Gene3D" id="3.40.395.10">
    <property type="entry name" value="Adenoviral Proteinase, Chain A"/>
    <property type="match status" value="1"/>
</dbReference>
<evidence type="ECO:0000313" key="1">
    <source>
        <dbReference type="EMBL" id="OWZ21287.1"/>
    </source>
</evidence>
<dbReference type="Proteomes" id="UP000198211">
    <property type="component" value="Unassembled WGS sequence"/>
</dbReference>
<accession>A0A225WW41</accession>
<keyword evidence="2" id="KW-1185">Reference proteome</keyword>
<keyword evidence="1" id="KW-0645">Protease</keyword>
<dbReference type="GO" id="GO:0008233">
    <property type="term" value="F:peptidase activity"/>
    <property type="evidence" value="ECO:0007669"/>
    <property type="project" value="UniProtKB-KW"/>
</dbReference>
<dbReference type="AlphaFoldDB" id="A0A225WW41"/>
<gene>
    <name evidence="1" type="ORF">PHMEG_0004197</name>
</gene>
<name>A0A225WW41_9STRA</name>
<dbReference type="OrthoDB" id="124760at2759"/>
<evidence type="ECO:0000313" key="2">
    <source>
        <dbReference type="Proteomes" id="UP000198211"/>
    </source>
</evidence>
<keyword evidence="1" id="KW-0378">Hydrolase</keyword>